<sequence>MTFKMKEGEGAMETSILEDQIVEQLKGMCDWLQKKTCYDDYLIRLLDLIGATMVGVKPAELLNIPVNEGGTKNLALEELRVYFLRDKNIKLREIKTQNGRVQVLFYHSTSLDNALCNKVNLKFLRGLGYPQQYSVEGYVNYLVTRLNKKDFPHEIGLFLGYPLKDVLGYIGHPSLKLVKINGWKIYGNDKLSNKRYESFLQARIKVREFIYPVANYH</sequence>
<protein>
    <submittedName>
        <fullName evidence="1">DUF3793 family protein</fullName>
    </submittedName>
</protein>
<comment type="caution">
    <text evidence="1">The sequence shown here is derived from an EMBL/GenBank/DDBJ whole genome shotgun (WGS) entry which is preliminary data.</text>
</comment>
<name>A0A4Z0R7D9_9FIRM</name>
<dbReference type="Proteomes" id="UP000298460">
    <property type="component" value="Unassembled WGS sequence"/>
</dbReference>
<dbReference type="InterPro" id="IPR024523">
    <property type="entry name" value="DUF3793"/>
</dbReference>
<reference evidence="1 2" key="1">
    <citation type="submission" date="2019-03" db="EMBL/GenBank/DDBJ databases">
        <title>Draft Genome Sequence of Desulfosporosinus fructosivorans Strain 63.6F, Isolated from Marine Sediment in the Baltic Sea.</title>
        <authorList>
            <person name="Hausmann B."/>
            <person name="Vandieken V."/>
            <person name="Pjevac P."/>
            <person name="Schreck K."/>
            <person name="Herbold C.W."/>
            <person name="Loy A."/>
        </authorList>
    </citation>
    <scope>NUCLEOTIDE SEQUENCE [LARGE SCALE GENOMIC DNA]</scope>
    <source>
        <strain evidence="1 2">63.6F</strain>
    </source>
</reference>
<evidence type="ECO:0000313" key="1">
    <source>
        <dbReference type="EMBL" id="TGE38239.1"/>
    </source>
</evidence>
<evidence type="ECO:0000313" key="2">
    <source>
        <dbReference type="Proteomes" id="UP000298460"/>
    </source>
</evidence>
<gene>
    <name evidence="1" type="ORF">E4K67_09730</name>
</gene>
<dbReference type="AlphaFoldDB" id="A0A4Z0R7D9"/>
<organism evidence="1 2">
    <name type="scientific">Desulfosporosinus fructosivorans</name>
    <dbReference type="NCBI Taxonomy" id="2018669"/>
    <lineage>
        <taxon>Bacteria</taxon>
        <taxon>Bacillati</taxon>
        <taxon>Bacillota</taxon>
        <taxon>Clostridia</taxon>
        <taxon>Eubacteriales</taxon>
        <taxon>Desulfitobacteriaceae</taxon>
        <taxon>Desulfosporosinus</taxon>
    </lineage>
</organism>
<proteinExistence type="predicted"/>
<dbReference type="Pfam" id="PF12672">
    <property type="entry name" value="DUF3793"/>
    <property type="match status" value="1"/>
</dbReference>
<accession>A0A4Z0R7D9</accession>
<dbReference type="EMBL" id="SPQQ01000003">
    <property type="protein sequence ID" value="TGE38239.1"/>
    <property type="molecule type" value="Genomic_DNA"/>
</dbReference>
<keyword evidence="2" id="KW-1185">Reference proteome</keyword>